<keyword evidence="6" id="KW-0479">Metal-binding</keyword>
<evidence type="ECO:0000256" key="4">
    <source>
        <dbReference type="ARBA" id="ARBA00022617"/>
    </source>
</evidence>
<dbReference type="PANTHER" id="PTHR15422:SF45">
    <property type="entry name" value="CYTOCHROME B561 DOMAIN-CONTAINING PROTEIN"/>
    <property type="match status" value="1"/>
</dbReference>
<dbReference type="PANTHER" id="PTHR15422">
    <property type="entry name" value="OS05G0565100 PROTEIN"/>
    <property type="match status" value="1"/>
</dbReference>
<evidence type="ECO:0000256" key="1">
    <source>
        <dbReference type="ARBA" id="ARBA00001970"/>
    </source>
</evidence>
<dbReference type="GO" id="GO:0140571">
    <property type="term" value="F:transmembrane ascorbate ferrireductase activity"/>
    <property type="evidence" value="ECO:0007669"/>
    <property type="project" value="UniProtKB-EC"/>
</dbReference>
<feature type="transmembrane region" description="Helical" evidence="13">
    <location>
        <begin position="66"/>
        <end position="86"/>
    </location>
</feature>
<comment type="cofactor">
    <cofactor evidence="1">
        <name>heme b</name>
        <dbReference type="ChEBI" id="CHEBI:60344"/>
    </cofactor>
</comment>
<evidence type="ECO:0000256" key="2">
    <source>
        <dbReference type="ARBA" id="ARBA00004141"/>
    </source>
</evidence>
<accession>A0AAD8DUV9</accession>
<dbReference type="Pfam" id="PF03188">
    <property type="entry name" value="Cytochrom_B561"/>
    <property type="match status" value="1"/>
</dbReference>
<gene>
    <name evidence="15" type="ORF">PYW07_015917</name>
</gene>
<keyword evidence="9" id="KW-0408">Iron</keyword>
<name>A0AAD8DUV9_MYTSE</name>
<reference evidence="15" key="1">
    <citation type="submission" date="2023-03" db="EMBL/GenBank/DDBJ databases">
        <title>Chromosome-level genomes of two armyworms, Mythimna separata and Mythimna loreyi, provide insights into the biosynthesis and reception of sex pheromones.</title>
        <authorList>
            <person name="Zhao H."/>
        </authorList>
    </citation>
    <scope>NUCLEOTIDE SEQUENCE</scope>
    <source>
        <strain evidence="15">BeijingLab</strain>
        <tissue evidence="15">Pupa</tissue>
    </source>
</reference>
<dbReference type="GO" id="GO:0140575">
    <property type="term" value="F:transmembrane monodehydroascorbate reductase activity"/>
    <property type="evidence" value="ECO:0007669"/>
    <property type="project" value="InterPro"/>
</dbReference>
<evidence type="ECO:0000256" key="11">
    <source>
        <dbReference type="ARBA" id="ARBA00024225"/>
    </source>
</evidence>
<keyword evidence="3" id="KW-0813">Transport</keyword>
<keyword evidence="10 13" id="KW-0472">Membrane</keyword>
<evidence type="ECO:0000256" key="8">
    <source>
        <dbReference type="ARBA" id="ARBA00022989"/>
    </source>
</evidence>
<dbReference type="EC" id="7.2.1.3" evidence="11"/>
<evidence type="ECO:0000313" key="16">
    <source>
        <dbReference type="Proteomes" id="UP001231518"/>
    </source>
</evidence>
<evidence type="ECO:0000256" key="9">
    <source>
        <dbReference type="ARBA" id="ARBA00023004"/>
    </source>
</evidence>
<evidence type="ECO:0000256" key="13">
    <source>
        <dbReference type="SAM" id="Phobius"/>
    </source>
</evidence>
<dbReference type="AlphaFoldDB" id="A0AAD8DUV9"/>
<dbReference type="Gene3D" id="1.20.120.1770">
    <property type="match status" value="1"/>
</dbReference>
<keyword evidence="4" id="KW-0349">Heme</keyword>
<dbReference type="Proteomes" id="UP001231518">
    <property type="component" value="Chromosome 7"/>
</dbReference>
<feature type="region of interest" description="Disordered" evidence="12">
    <location>
        <begin position="1"/>
        <end position="24"/>
    </location>
</feature>
<feature type="transmembrane region" description="Helical" evidence="13">
    <location>
        <begin position="36"/>
        <end position="54"/>
    </location>
</feature>
<organism evidence="15 16">
    <name type="scientific">Mythimna separata</name>
    <name type="common">Oriental armyworm</name>
    <name type="synonym">Pseudaletia separata</name>
    <dbReference type="NCBI Taxonomy" id="271217"/>
    <lineage>
        <taxon>Eukaryota</taxon>
        <taxon>Metazoa</taxon>
        <taxon>Ecdysozoa</taxon>
        <taxon>Arthropoda</taxon>
        <taxon>Hexapoda</taxon>
        <taxon>Insecta</taxon>
        <taxon>Pterygota</taxon>
        <taxon>Neoptera</taxon>
        <taxon>Endopterygota</taxon>
        <taxon>Lepidoptera</taxon>
        <taxon>Glossata</taxon>
        <taxon>Ditrysia</taxon>
        <taxon>Noctuoidea</taxon>
        <taxon>Noctuidae</taxon>
        <taxon>Noctuinae</taxon>
        <taxon>Hadenini</taxon>
        <taxon>Mythimna</taxon>
    </lineage>
</organism>
<dbReference type="CDD" id="cd08761">
    <property type="entry name" value="Cyt_b561_CYB561D2_like"/>
    <property type="match status" value="1"/>
</dbReference>
<keyword evidence="16" id="KW-1185">Reference proteome</keyword>
<dbReference type="InterPro" id="IPR045150">
    <property type="entry name" value="CYB561D1/2"/>
</dbReference>
<feature type="domain" description="Cytochrome b561" evidence="14">
    <location>
        <begin position="28"/>
        <end position="235"/>
    </location>
</feature>
<dbReference type="EMBL" id="JARGEI010000010">
    <property type="protein sequence ID" value="KAJ8724959.1"/>
    <property type="molecule type" value="Genomic_DNA"/>
</dbReference>
<feature type="transmembrane region" description="Helical" evidence="13">
    <location>
        <begin position="208"/>
        <end position="230"/>
    </location>
</feature>
<dbReference type="InterPro" id="IPR006593">
    <property type="entry name" value="Cyt_b561/ferric_Rdtase_TM"/>
</dbReference>
<comment type="subcellular location">
    <subcellularLocation>
        <location evidence="2">Membrane</location>
        <topology evidence="2">Multi-pass membrane protein</topology>
    </subcellularLocation>
</comment>
<evidence type="ECO:0000256" key="10">
    <source>
        <dbReference type="ARBA" id="ARBA00023136"/>
    </source>
</evidence>
<evidence type="ECO:0000259" key="14">
    <source>
        <dbReference type="PROSITE" id="PS50939"/>
    </source>
</evidence>
<evidence type="ECO:0000256" key="12">
    <source>
        <dbReference type="SAM" id="MobiDB-lite"/>
    </source>
</evidence>
<evidence type="ECO:0000256" key="7">
    <source>
        <dbReference type="ARBA" id="ARBA00022982"/>
    </source>
</evidence>
<dbReference type="GO" id="GO:0046872">
    <property type="term" value="F:metal ion binding"/>
    <property type="evidence" value="ECO:0007669"/>
    <property type="project" value="UniProtKB-KW"/>
</dbReference>
<dbReference type="SMART" id="SM00665">
    <property type="entry name" value="B561"/>
    <property type="match status" value="1"/>
</dbReference>
<keyword evidence="7" id="KW-0249">Electron transport</keyword>
<dbReference type="GO" id="GO:0016020">
    <property type="term" value="C:membrane"/>
    <property type="evidence" value="ECO:0007669"/>
    <property type="project" value="UniProtKB-SubCell"/>
</dbReference>
<protein>
    <recommendedName>
        <fullName evidence="11">ascorbate ferrireductase (transmembrane)</fullName>
        <ecNumber evidence="11">7.2.1.3</ecNumber>
    </recommendedName>
</protein>
<feature type="compositionally biased region" description="Gly residues" evidence="12">
    <location>
        <begin position="1"/>
        <end position="12"/>
    </location>
</feature>
<comment type="caution">
    <text evidence="15">The sequence shown here is derived from an EMBL/GenBank/DDBJ whole genome shotgun (WGS) entry which is preliminary data.</text>
</comment>
<evidence type="ECO:0000256" key="5">
    <source>
        <dbReference type="ARBA" id="ARBA00022692"/>
    </source>
</evidence>
<proteinExistence type="predicted"/>
<dbReference type="PROSITE" id="PS50939">
    <property type="entry name" value="CYTOCHROME_B561"/>
    <property type="match status" value="1"/>
</dbReference>
<evidence type="ECO:0000256" key="6">
    <source>
        <dbReference type="ARBA" id="ARBA00022723"/>
    </source>
</evidence>
<evidence type="ECO:0000313" key="15">
    <source>
        <dbReference type="EMBL" id="KAJ8724959.1"/>
    </source>
</evidence>
<keyword evidence="8 13" id="KW-1133">Transmembrane helix</keyword>
<feature type="transmembrane region" description="Helical" evidence="13">
    <location>
        <begin position="182"/>
        <end position="202"/>
    </location>
</feature>
<sequence length="244" mass="27274">MELGGEEAGSGDMGSSDRKSETARLVAPNTDTSPSYLNLISNICGVVFLGIIMYTCFKDDVTLFSFHPTLMTLGWMMFMTSAMHALTPGDLATGWMPIRLRSARHWILQVITGTLVLTGFIIIVTNKFLHDKPHFASYHGKFGLASFIFMLLTMLGGLGALNSLKLKNYLPPIYTKLIHTSAGLLTFCLGVTTILLGLFSNWWKYPEWMTVLCFILVLVSMIATTLRPILKIYIRLRERLDIPN</sequence>
<keyword evidence="5 13" id="KW-0812">Transmembrane</keyword>
<evidence type="ECO:0000256" key="3">
    <source>
        <dbReference type="ARBA" id="ARBA00022448"/>
    </source>
</evidence>
<feature type="transmembrane region" description="Helical" evidence="13">
    <location>
        <begin position="106"/>
        <end position="124"/>
    </location>
</feature>
<feature type="transmembrane region" description="Helical" evidence="13">
    <location>
        <begin position="144"/>
        <end position="161"/>
    </location>
</feature>